<name>A0ABS9BDC0_9BACT</name>
<dbReference type="InterPro" id="IPR041662">
    <property type="entry name" value="SusD-like_2"/>
</dbReference>
<organism evidence="1 2">
    <name type="scientific">Flavihumibacter fluminis</name>
    <dbReference type="NCBI Taxonomy" id="2909236"/>
    <lineage>
        <taxon>Bacteria</taxon>
        <taxon>Pseudomonadati</taxon>
        <taxon>Bacteroidota</taxon>
        <taxon>Chitinophagia</taxon>
        <taxon>Chitinophagales</taxon>
        <taxon>Chitinophagaceae</taxon>
        <taxon>Flavihumibacter</taxon>
    </lineage>
</organism>
<comment type="caution">
    <text evidence="1">The sequence shown here is derived from an EMBL/GenBank/DDBJ whole genome shotgun (WGS) entry which is preliminary data.</text>
</comment>
<sequence length="433" mass="47755">MHSVFGNNNNSAVAFGAGVVAEQFAFTGTGSIIGLNFYATPSWENAYVALRTSTELEQRAIASGQWGYAGIANFLSALCVMNLADLFGDVPFNEAFDPTQNIQPAFDNDEDLYKRVEVLLDSAISRFDRATSAVTRPSKDDLVFNGNMTLWKKSAWALKARLFMRLSNTDKQGFATKALAAVQNSFGAGEAMNLTFFTDDNFNGNPVSIGYILQSAVGVSENLVNTMKYFLNPGEEVNGDPRSRIWFTLIGGKVVPAPCGKAVTDISINGTTYSKPAFMRERRAPLPVLTFVELKFIAAEAHLLLGNNEKANEEYELAVRSALSQASLFSPTAVLSQTEINDYLSRSKVFPGASSLTVKDIVLQKYIFYFQFQHVEAYNEFRRTGLLAVTDPLGHAFRFPYPQNEVSRNANAPQGINDQTIYSSVNRLFWAEL</sequence>
<keyword evidence="1" id="KW-0449">Lipoprotein</keyword>
<dbReference type="SUPFAM" id="SSF48452">
    <property type="entry name" value="TPR-like"/>
    <property type="match status" value="1"/>
</dbReference>
<accession>A0ABS9BDC0</accession>
<reference evidence="1 2" key="1">
    <citation type="submission" date="2022-01" db="EMBL/GenBank/DDBJ databases">
        <title>Flavihumibacter sp. nov., isolated from sediment of a river.</title>
        <authorList>
            <person name="Liu H."/>
        </authorList>
    </citation>
    <scope>NUCLEOTIDE SEQUENCE [LARGE SCALE GENOMIC DNA]</scope>
    <source>
        <strain evidence="1 2">RY-1</strain>
    </source>
</reference>
<proteinExistence type="predicted"/>
<gene>
    <name evidence="1" type="ORF">L0U88_03515</name>
</gene>
<evidence type="ECO:0000313" key="1">
    <source>
        <dbReference type="EMBL" id="MCF1713697.1"/>
    </source>
</evidence>
<dbReference type="EMBL" id="JAKEVY010000001">
    <property type="protein sequence ID" value="MCF1713697.1"/>
    <property type="molecule type" value="Genomic_DNA"/>
</dbReference>
<dbReference type="Pfam" id="PF12771">
    <property type="entry name" value="SusD-like_2"/>
    <property type="match status" value="1"/>
</dbReference>
<dbReference type="Gene3D" id="1.25.40.390">
    <property type="match status" value="1"/>
</dbReference>
<evidence type="ECO:0000313" key="2">
    <source>
        <dbReference type="Proteomes" id="UP001200145"/>
    </source>
</evidence>
<dbReference type="Proteomes" id="UP001200145">
    <property type="component" value="Unassembled WGS sequence"/>
</dbReference>
<keyword evidence="2" id="KW-1185">Reference proteome</keyword>
<protein>
    <submittedName>
        <fullName evidence="1">SusD/RagB family nutrient-binding outer membrane lipoprotein</fullName>
    </submittedName>
</protein>
<dbReference type="InterPro" id="IPR011990">
    <property type="entry name" value="TPR-like_helical_dom_sf"/>
</dbReference>